<evidence type="ECO:0000256" key="3">
    <source>
        <dbReference type="ARBA" id="ARBA00022679"/>
    </source>
</evidence>
<keyword evidence="2 4" id="KW-0328">Glycosyltransferase</keyword>
<comment type="similarity">
    <text evidence="1 4">Belongs to the UDP-glycosyltransferase family.</text>
</comment>
<dbReference type="CDD" id="cd03784">
    <property type="entry name" value="GT1_Gtf-like"/>
    <property type="match status" value="1"/>
</dbReference>
<dbReference type="PANTHER" id="PTHR48044:SF22">
    <property type="entry name" value="GLYCOSYLTRANSFERASE"/>
    <property type="match status" value="1"/>
</dbReference>
<evidence type="ECO:0000256" key="5">
    <source>
        <dbReference type="RuleBase" id="RU362057"/>
    </source>
</evidence>
<evidence type="ECO:0000313" key="9">
    <source>
        <dbReference type="Proteomes" id="UP001367508"/>
    </source>
</evidence>
<protein>
    <recommendedName>
        <fullName evidence="5">Glycosyltransferase</fullName>
        <ecNumber evidence="5">2.4.1.-</ecNumber>
    </recommendedName>
</protein>
<comment type="caution">
    <text evidence="8">The sequence shown here is derived from an EMBL/GenBank/DDBJ whole genome shotgun (WGS) entry which is preliminary data.</text>
</comment>
<dbReference type="Gene3D" id="3.40.50.2000">
    <property type="entry name" value="Glycogen Phosphorylase B"/>
    <property type="match status" value="2"/>
</dbReference>
<reference evidence="8 9" key="1">
    <citation type="submission" date="2024-01" db="EMBL/GenBank/DDBJ databases">
        <title>The genomes of 5 underutilized Papilionoideae crops provide insights into root nodulation and disease resistanc.</title>
        <authorList>
            <person name="Jiang F."/>
        </authorList>
    </citation>
    <scope>NUCLEOTIDE SEQUENCE [LARGE SCALE GENOMIC DNA]</scope>
    <source>
        <strain evidence="8">LVBAO_FW01</strain>
        <tissue evidence="8">Leaves</tissue>
    </source>
</reference>
<feature type="compositionally biased region" description="Polar residues" evidence="6">
    <location>
        <begin position="1"/>
        <end position="15"/>
    </location>
</feature>
<feature type="domain" description="Glycosyltransferase N-terminal" evidence="7">
    <location>
        <begin position="36"/>
        <end position="266"/>
    </location>
</feature>
<dbReference type="EC" id="2.4.1.-" evidence="5"/>
<keyword evidence="9" id="KW-1185">Reference proteome</keyword>
<dbReference type="EMBL" id="JAYMYQ010000004">
    <property type="protein sequence ID" value="KAK7336528.1"/>
    <property type="molecule type" value="Genomic_DNA"/>
</dbReference>
<dbReference type="AlphaFoldDB" id="A0AAN9QMD2"/>
<accession>A0AAN9QMD2</accession>
<feature type="region of interest" description="Disordered" evidence="6">
    <location>
        <begin position="1"/>
        <end position="21"/>
    </location>
</feature>
<dbReference type="Proteomes" id="UP001367508">
    <property type="component" value="Unassembled WGS sequence"/>
</dbReference>
<gene>
    <name evidence="8" type="ORF">VNO77_17071</name>
</gene>
<evidence type="ECO:0000313" key="8">
    <source>
        <dbReference type="EMBL" id="KAK7336528.1"/>
    </source>
</evidence>
<dbReference type="SUPFAM" id="SSF53756">
    <property type="entry name" value="UDP-Glycosyltransferase/glycogen phosphorylase"/>
    <property type="match status" value="1"/>
</dbReference>
<evidence type="ECO:0000256" key="6">
    <source>
        <dbReference type="SAM" id="MobiDB-lite"/>
    </source>
</evidence>
<dbReference type="PROSITE" id="PS00375">
    <property type="entry name" value="UDPGT"/>
    <property type="match status" value="1"/>
</dbReference>
<dbReference type="InterPro" id="IPR002213">
    <property type="entry name" value="UDP_glucos_trans"/>
</dbReference>
<name>A0AAN9QMD2_CANGL</name>
<evidence type="ECO:0000256" key="1">
    <source>
        <dbReference type="ARBA" id="ARBA00009995"/>
    </source>
</evidence>
<dbReference type="Pfam" id="PF00201">
    <property type="entry name" value="UDPGT"/>
    <property type="match status" value="1"/>
</dbReference>
<evidence type="ECO:0000256" key="2">
    <source>
        <dbReference type="ARBA" id="ARBA00022676"/>
    </source>
</evidence>
<dbReference type="GO" id="GO:0050404">
    <property type="term" value="F:zeatin O-beta-D-xylosyltransferase activity"/>
    <property type="evidence" value="ECO:0007669"/>
    <property type="project" value="UniProtKB-ARBA"/>
</dbReference>
<sequence length="489" mass="54833">MASSRYESSPMASSNYHKHEKSLGNGTSKVFQYPTQVVVVVVPFPAQGHLNQLLHLSRLILTYNIPVHFVGTATHNRQAIVRAQGWDPTSISNILHIHDFKGPSFVSPAPNPNAESSFPSHLLPSFEASTSLREPVASLLQSLSSVARRVVVIHDSLMASVVQDAIHIPNCETYTFHSVCAFTMFFYFWDGMGRPSIEASHIPQVPSLQGCFTTQFIDFITSQYEFNKFSNGTIYNTTRAIESHYMELIQRIIDSKTHWALGPFNPLSIDKGINNKDRHFSVEWLDKQDPNSVMYVSFGTTTCFSEEQIKELANGLEQSKQKFIWVVRDADKGDVFNAEGVRSVKLPKGFEERVEGKGLVVRDWAPQLEILNHPSTGGFMSHCGWNSCLESITMGVPIAAWPMHSDQPRNRVLVTEVLKVGLVVKDWAHRDELVTASDVEKGVKKLMATKEGDEMRQRAMNLKNAILKSTEEGGVSRVELDSFIEHVTR</sequence>
<keyword evidence="3 4" id="KW-0808">Transferase</keyword>
<evidence type="ECO:0000256" key="4">
    <source>
        <dbReference type="RuleBase" id="RU003718"/>
    </source>
</evidence>
<dbReference type="PANTHER" id="PTHR48044">
    <property type="entry name" value="GLYCOSYLTRANSFERASE"/>
    <property type="match status" value="1"/>
</dbReference>
<dbReference type="FunFam" id="3.40.50.2000:FF:000060">
    <property type="entry name" value="Glycosyltransferase"/>
    <property type="match status" value="1"/>
</dbReference>
<dbReference type="Pfam" id="PF26168">
    <property type="entry name" value="Glyco_transf_N"/>
    <property type="match status" value="1"/>
</dbReference>
<dbReference type="InterPro" id="IPR035595">
    <property type="entry name" value="UDP_glycos_trans_CS"/>
</dbReference>
<proteinExistence type="inferred from homology"/>
<dbReference type="GO" id="GO:0009690">
    <property type="term" value="P:cytokinin metabolic process"/>
    <property type="evidence" value="ECO:0007669"/>
    <property type="project" value="UniProtKB-ARBA"/>
</dbReference>
<organism evidence="8 9">
    <name type="scientific">Canavalia gladiata</name>
    <name type="common">Sword bean</name>
    <name type="synonym">Dolichos gladiatus</name>
    <dbReference type="NCBI Taxonomy" id="3824"/>
    <lineage>
        <taxon>Eukaryota</taxon>
        <taxon>Viridiplantae</taxon>
        <taxon>Streptophyta</taxon>
        <taxon>Embryophyta</taxon>
        <taxon>Tracheophyta</taxon>
        <taxon>Spermatophyta</taxon>
        <taxon>Magnoliopsida</taxon>
        <taxon>eudicotyledons</taxon>
        <taxon>Gunneridae</taxon>
        <taxon>Pentapetalae</taxon>
        <taxon>rosids</taxon>
        <taxon>fabids</taxon>
        <taxon>Fabales</taxon>
        <taxon>Fabaceae</taxon>
        <taxon>Papilionoideae</taxon>
        <taxon>50 kb inversion clade</taxon>
        <taxon>NPAAA clade</taxon>
        <taxon>indigoferoid/millettioid clade</taxon>
        <taxon>Phaseoleae</taxon>
        <taxon>Canavalia</taxon>
    </lineage>
</organism>
<dbReference type="InterPro" id="IPR058980">
    <property type="entry name" value="Glyco_transf_N"/>
</dbReference>
<evidence type="ECO:0000259" key="7">
    <source>
        <dbReference type="Pfam" id="PF26168"/>
    </source>
</evidence>
<dbReference type="FunFam" id="3.40.50.2000:FF:000238">
    <property type="entry name" value="Glycosyltransferase"/>
    <property type="match status" value="1"/>
</dbReference>